<name>E5A203_LEPMJ</name>
<dbReference type="AlphaFoldDB" id="E5A203"/>
<reference evidence="2" key="1">
    <citation type="journal article" date="2011" name="Nat. Commun.">
        <title>Effector diversification within compartments of the Leptosphaeria maculans genome affected by Repeat-Induced Point mutations.</title>
        <authorList>
            <person name="Rouxel T."/>
            <person name="Grandaubert J."/>
            <person name="Hane J.K."/>
            <person name="Hoede C."/>
            <person name="van de Wouw A.P."/>
            <person name="Couloux A."/>
            <person name="Dominguez V."/>
            <person name="Anthouard V."/>
            <person name="Bally P."/>
            <person name="Bourras S."/>
            <person name="Cozijnsen A.J."/>
            <person name="Ciuffetti L.M."/>
            <person name="Degrave A."/>
            <person name="Dilmaghani A."/>
            <person name="Duret L."/>
            <person name="Fudal I."/>
            <person name="Goodwin S.B."/>
            <person name="Gout L."/>
            <person name="Glaser N."/>
            <person name="Linglin J."/>
            <person name="Kema G.H.J."/>
            <person name="Lapalu N."/>
            <person name="Lawrence C.B."/>
            <person name="May K."/>
            <person name="Meyer M."/>
            <person name="Ollivier B."/>
            <person name="Poulain J."/>
            <person name="Schoch C.L."/>
            <person name="Simon A."/>
            <person name="Spatafora J.W."/>
            <person name="Stachowiak A."/>
            <person name="Turgeon B.G."/>
            <person name="Tyler B.M."/>
            <person name="Vincent D."/>
            <person name="Weissenbach J."/>
            <person name="Amselem J."/>
            <person name="Quesneville H."/>
            <person name="Oliver R.P."/>
            <person name="Wincker P."/>
            <person name="Balesdent M.-H."/>
            <person name="Howlett B.J."/>
        </authorList>
    </citation>
    <scope>NUCLEOTIDE SEQUENCE [LARGE SCALE GENOMIC DNA]</scope>
    <source>
        <strain evidence="2">JN3 / isolate v23.1.3 / race Av1-4-5-6-7-8</strain>
    </source>
</reference>
<proteinExistence type="predicted"/>
<dbReference type="eggNOG" id="ENOG502SKQN">
    <property type="taxonomic scope" value="Eukaryota"/>
</dbReference>
<dbReference type="PANTHER" id="PTHR33112:SF12">
    <property type="entry name" value="HETEROKARYON INCOMPATIBILITY DOMAIN-CONTAINING PROTEIN"/>
    <property type="match status" value="1"/>
</dbReference>
<accession>E5A203</accession>
<protein>
    <submittedName>
        <fullName evidence="1">Predicted protein</fullName>
    </submittedName>
</protein>
<dbReference type="OrthoDB" id="5135333at2759"/>
<organism evidence="2">
    <name type="scientific">Leptosphaeria maculans (strain JN3 / isolate v23.1.3 / race Av1-4-5-6-7-8)</name>
    <name type="common">Blackleg fungus</name>
    <name type="synonym">Phoma lingam</name>
    <dbReference type="NCBI Taxonomy" id="985895"/>
    <lineage>
        <taxon>Eukaryota</taxon>
        <taxon>Fungi</taxon>
        <taxon>Dikarya</taxon>
        <taxon>Ascomycota</taxon>
        <taxon>Pezizomycotina</taxon>
        <taxon>Dothideomycetes</taxon>
        <taxon>Pleosporomycetidae</taxon>
        <taxon>Pleosporales</taxon>
        <taxon>Pleosporineae</taxon>
        <taxon>Leptosphaeriaceae</taxon>
        <taxon>Plenodomus</taxon>
        <taxon>Plenodomus lingam/Leptosphaeria maculans species complex</taxon>
    </lineage>
</organism>
<dbReference type="PANTHER" id="PTHR33112">
    <property type="entry name" value="DOMAIN PROTEIN, PUTATIVE-RELATED"/>
    <property type="match status" value="1"/>
</dbReference>
<keyword evidence="2" id="KW-1185">Reference proteome</keyword>
<dbReference type="InParanoid" id="E5A203"/>
<dbReference type="EMBL" id="FP929132">
    <property type="protein sequence ID" value="CBX97720.1"/>
    <property type="molecule type" value="Genomic_DNA"/>
</dbReference>
<dbReference type="Proteomes" id="UP000002668">
    <property type="component" value="Genome"/>
</dbReference>
<sequence>MQRALMRTFEYKGTQYISAKKTFGQALQESPWERRAWCLQEKVFSNRLLVLTETQAFYHCAAATWFEDTQLESRPNIAGPVHVREKPSLSRKEAEMLRPSLQTAYESHRDYFGRNFWRLIENYSRRLLSFEADVIRAFSGILRSLEPQHGIAVWGIPQREFGRGISFEYSAYRSDMRREGFPSWSWTGWLTSPDTQLRFINFKRKDSDMMVSGGQYRIERNPGLHSESSFFDVDWHYYSLGDTTGEPRLVAIQETFPEPLDRLVESKSENTVDITSTAASRPINPERISHWGIPGHPGEDDYIQTTDPLPLQHEQGMPPINHILQFYTSMTPVIVGPHVSTRWQGLSKRSLRVPGSNETLQFSVKLDTAYDSQGRDTWLVYVSRWCTADFMSIEGKRRRHRRERLNLLLVESVRGWQYVKRRVQLLECVWIDWWQEANPQWQLLCLA</sequence>
<evidence type="ECO:0000313" key="2">
    <source>
        <dbReference type="Proteomes" id="UP000002668"/>
    </source>
</evidence>
<dbReference type="HOGENOM" id="CLU_612607_0_0_1"/>
<gene>
    <name evidence="1" type="ORF">LEMA_P091290.1</name>
</gene>
<dbReference type="STRING" id="985895.E5A203"/>
<evidence type="ECO:0000313" key="1">
    <source>
        <dbReference type="EMBL" id="CBX97720.1"/>
    </source>
</evidence>
<dbReference type="VEuPathDB" id="FungiDB:LEMA_P091290.1"/>